<comment type="subunit">
    <text evidence="7 8">Homodimer.</text>
</comment>
<protein>
    <recommendedName>
        <fullName evidence="7 8">Triosephosphate isomerase</fullName>
        <shortName evidence="7">TIM</shortName>
        <shortName evidence="7">TPI</shortName>
        <ecNumber evidence="7 8">5.3.1.1</ecNumber>
    </recommendedName>
    <alternativeName>
        <fullName evidence="7">Triose-phosphate isomerase</fullName>
    </alternativeName>
</protein>
<dbReference type="GO" id="GO:0004807">
    <property type="term" value="F:triose-phosphate isomerase activity"/>
    <property type="evidence" value="ECO:0007669"/>
    <property type="project" value="UniProtKB-UniRule"/>
</dbReference>
<dbReference type="AlphaFoldDB" id="A0A455TAD3"/>
<dbReference type="GO" id="GO:0006096">
    <property type="term" value="P:glycolytic process"/>
    <property type="evidence" value="ECO:0007669"/>
    <property type="project" value="UniProtKB-UniRule"/>
</dbReference>
<organism evidence="9 10">
    <name type="scientific">Buchnera aphidicola</name>
    <name type="common">Nipponaphis monzeni</name>
    <dbReference type="NCBI Taxonomy" id="2495405"/>
    <lineage>
        <taxon>Bacteria</taxon>
        <taxon>Pseudomonadati</taxon>
        <taxon>Pseudomonadota</taxon>
        <taxon>Gammaproteobacteria</taxon>
        <taxon>Enterobacterales</taxon>
        <taxon>Erwiniaceae</taxon>
        <taxon>Buchnera</taxon>
    </lineage>
</organism>
<evidence type="ECO:0000313" key="10">
    <source>
        <dbReference type="Proteomes" id="UP000317544"/>
    </source>
</evidence>
<dbReference type="InterPro" id="IPR022896">
    <property type="entry name" value="TrioseP_Isoase_bac/euk"/>
</dbReference>
<feature type="binding site" evidence="7">
    <location>
        <position position="180"/>
    </location>
    <ligand>
        <name>substrate</name>
    </ligand>
</feature>
<dbReference type="EMBL" id="AP019379">
    <property type="protein sequence ID" value="BBI01250.1"/>
    <property type="molecule type" value="Genomic_DNA"/>
</dbReference>
<dbReference type="InterPro" id="IPR000652">
    <property type="entry name" value="Triosephosphate_isomerase"/>
</dbReference>
<sequence length="261" mass="29954">MKKLLIIGNWKLNNNKKIILDFCKKLNSYLSTINYDHHLKISIAPPILHLETFNLILQQLHNNHISLTAQNIDVNILGSFTGETSISMLQEIENIKYVIVGHSERRIHHNETKELIAKKFKLVKSFKLIPILCIGETKEEKNANKAQKICKEQIDTIIQLVGYQAFDKAIIAYEPIWAIGSNQSASTNYIQYMHQFIRHYISRYDINISKKLIIQYGGSVNKKNALEILSVKDVNGVLIGNSSLDCDQFIDIIKCTKLIKY</sequence>
<comment type="similarity">
    <text evidence="2 7 8">Belongs to the triosephosphate isomerase family.</text>
</comment>
<keyword evidence="10" id="KW-1185">Reference proteome</keyword>
<dbReference type="InterPro" id="IPR035990">
    <property type="entry name" value="TIM_sf"/>
</dbReference>
<dbReference type="RefSeq" id="WP_158344885.1">
    <property type="nucleotide sequence ID" value="NZ_AP019379.1"/>
</dbReference>
<comment type="pathway">
    <text evidence="1">Carbohydrate metabolism; erythritol degradation.</text>
</comment>
<evidence type="ECO:0000256" key="6">
    <source>
        <dbReference type="ARBA" id="ARBA00023235"/>
    </source>
</evidence>
<evidence type="ECO:0000256" key="5">
    <source>
        <dbReference type="ARBA" id="ARBA00023152"/>
    </source>
</evidence>
<proteinExistence type="inferred from homology"/>
<dbReference type="PROSITE" id="PS51440">
    <property type="entry name" value="TIM_2"/>
    <property type="match status" value="1"/>
</dbReference>
<dbReference type="UniPathway" id="UPA00138"/>
<evidence type="ECO:0000256" key="4">
    <source>
        <dbReference type="ARBA" id="ARBA00022490"/>
    </source>
</evidence>
<dbReference type="InterPro" id="IPR013785">
    <property type="entry name" value="Aldolase_TIM"/>
</dbReference>
<dbReference type="NCBIfam" id="TIGR00419">
    <property type="entry name" value="tim"/>
    <property type="match status" value="1"/>
</dbReference>
<dbReference type="GO" id="GO:0005829">
    <property type="term" value="C:cytosol"/>
    <property type="evidence" value="ECO:0007669"/>
    <property type="project" value="TreeGrafter"/>
</dbReference>
<comment type="subcellular location">
    <subcellularLocation>
        <location evidence="7 8">Cytoplasm</location>
    </subcellularLocation>
</comment>
<evidence type="ECO:0000256" key="7">
    <source>
        <dbReference type="HAMAP-Rule" id="MF_00147"/>
    </source>
</evidence>
<name>A0A455TAD3_9GAMM</name>
<feature type="binding site" evidence="7">
    <location>
        <position position="219"/>
    </location>
    <ligand>
        <name>substrate</name>
    </ligand>
</feature>
<dbReference type="PROSITE" id="PS00171">
    <property type="entry name" value="TIM_1"/>
    <property type="match status" value="1"/>
</dbReference>
<evidence type="ECO:0000313" key="9">
    <source>
        <dbReference type="EMBL" id="BBI01250.1"/>
    </source>
</evidence>
<dbReference type="Proteomes" id="UP000317544">
    <property type="component" value="Chromosome"/>
</dbReference>
<comment type="function">
    <text evidence="7">Involved in the gluconeogenesis. Catalyzes stereospecifically the conversion of dihydroxyacetone phosphate (DHAP) to D-glyceraldehyde-3-phosphate (G3P).</text>
</comment>
<dbReference type="PANTHER" id="PTHR21139">
    <property type="entry name" value="TRIOSEPHOSPHATE ISOMERASE"/>
    <property type="match status" value="1"/>
</dbReference>
<keyword evidence="3 7" id="KW-0312">Gluconeogenesis</keyword>
<evidence type="ECO:0000256" key="3">
    <source>
        <dbReference type="ARBA" id="ARBA00022432"/>
    </source>
</evidence>
<dbReference type="HAMAP" id="MF_00147_B">
    <property type="entry name" value="TIM_B"/>
    <property type="match status" value="1"/>
</dbReference>
<keyword evidence="6 7" id="KW-0413">Isomerase</keyword>
<dbReference type="PANTHER" id="PTHR21139:SF42">
    <property type="entry name" value="TRIOSEPHOSPHATE ISOMERASE"/>
    <property type="match status" value="1"/>
</dbReference>
<comment type="pathway">
    <text evidence="7 8">Carbohydrate biosynthesis; gluconeogenesis.</text>
</comment>
<feature type="active site" description="Proton acceptor" evidence="7">
    <location>
        <position position="174"/>
    </location>
</feature>
<reference evidence="9 10" key="1">
    <citation type="journal article" date="2019" name="Proc. Natl. Acad. Sci. U.S.A.">
        <title>Exaggeration and cooption of innate immunity for social defense.</title>
        <authorList>
            <person name="Kutsukake M."/>
            <person name="Moriyama M."/>
            <person name="Shigenobu S."/>
            <person name="Meng X.-Y."/>
            <person name="Nikoh N."/>
            <person name="Noda C."/>
            <person name="Kobayashi S."/>
            <person name="Fukatsu T."/>
        </authorList>
    </citation>
    <scope>NUCLEOTIDE SEQUENCE [LARGE SCALE GENOMIC DNA]</scope>
    <source>
        <strain evidence="9 10">Nmo</strain>
    </source>
</reference>
<gene>
    <name evidence="7 9" type="primary">tpiA</name>
    <name evidence="9" type="ORF">BUCNMO_242</name>
</gene>
<dbReference type="Pfam" id="PF00121">
    <property type="entry name" value="TIM"/>
    <property type="match status" value="1"/>
</dbReference>
<comment type="catalytic activity">
    <reaction evidence="7 8">
        <text>D-glyceraldehyde 3-phosphate = dihydroxyacetone phosphate</text>
        <dbReference type="Rhea" id="RHEA:18585"/>
        <dbReference type="ChEBI" id="CHEBI:57642"/>
        <dbReference type="ChEBI" id="CHEBI:59776"/>
        <dbReference type="EC" id="5.3.1.1"/>
    </reaction>
</comment>
<evidence type="ECO:0000256" key="1">
    <source>
        <dbReference type="ARBA" id="ARBA00004939"/>
    </source>
</evidence>
<evidence type="ECO:0000256" key="2">
    <source>
        <dbReference type="ARBA" id="ARBA00007422"/>
    </source>
</evidence>
<dbReference type="GO" id="GO:0006094">
    <property type="term" value="P:gluconeogenesis"/>
    <property type="evidence" value="ECO:0007669"/>
    <property type="project" value="UniProtKB-UniRule"/>
</dbReference>
<dbReference type="GO" id="GO:0046166">
    <property type="term" value="P:glyceraldehyde-3-phosphate biosynthetic process"/>
    <property type="evidence" value="ECO:0007669"/>
    <property type="project" value="TreeGrafter"/>
</dbReference>
<dbReference type="CDD" id="cd00311">
    <property type="entry name" value="TIM"/>
    <property type="match status" value="1"/>
</dbReference>
<dbReference type="GO" id="GO:0019563">
    <property type="term" value="P:glycerol catabolic process"/>
    <property type="evidence" value="ECO:0007669"/>
    <property type="project" value="TreeGrafter"/>
</dbReference>
<feature type="active site" description="Electrophile" evidence="7">
    <location>
        <position position="102"/>
    </location>
</feature>
<evidence type="ECO:0000256" key="8">
    <source>
        <dbReference type="RuleBase" id="RU363013"/>
    </source>
</evidence>
<keyword evidence="4 7" id="KW-0963">Cytoplasm</keyword>
<dbReference type="UniPathway" id="UPA00109">
    <property type="reaction ID" value="UER00189"/>
</dbReference>
<dbReference type="InterPro" id="IPR020861">
    <property type="entry name" value="Triosephosphate_isomerase_AS"/>
</dbReference>
<dbReference type="OrthoDB" id="9809429at2"/>
<comment type="pathway">
    <text evidence="7 8">Carbohydrate degradation; glycolysis; D-glyceraldehyde 3-phosphate from glycerone phosphate: step 1/1.</text>
</comment>
<accession>A0A455TAD3</accession>
<dbReference type="SUPFAM" id="SSF51351">
    <property type="entry name" value="Triosephosphate isomerase (TIM)"/>
    <property type="match status" value="1"/>
</dbReference>
<keyword evidence="5 7" id="KW-0324">Glycolysis</keyword>
<comment type="caution">
    <text evidence="7">Lacks conserved residue(s) required for the propagation of feature annotation.</text>
</comment>
<dbReference type="EC" id="5.3.1.1" evidence="7 8"/>
<feature type="binding site" evidence="7">
    <location>
        <begin position="9"/>
        <end position="11"/>
    </location>
    <ligand>
        <name>substrate</name>
    </ligand>
</feature>
<dbReference type="Gene3D" id="3.20.20.70">
    <property type="entry name" value="Aldolase class I"/>
    <property type="match status" value="1"/>
</dbReference>